<evidence type="ECO:0000313" key="1">
    <source>
        <dbReference type="EMBL" id="PXV69243.1"/>
    </source>
</evidence>
<keyword evidence="2" id="KW-1185">Reference proteome</keyword>
<name>A0A2V3PUD8_9BACT</name>
<protein>
    <submittedName>
        <fullName evidence="1">Uncharacterized protein</fullName>
    </submittedName>
</protein>
<proteinExistence type="predicted"/>
<sequence length="194" mass="21922">MAYKLTRGIDNLTEYNLGGISHIWLLNIDDFIAYQFRDDSLYNSGYVDAVYKSAPFFDLGCVDETNLKETFGNGVYKQELSTFVHTLNEDTLNWVQHAMHGKYLIIFRTISDRYFTFGSDGGAKLSYSGQTGQTGEINGVTIKLEKNSIYPIFEVHSNAVSTSLLVSQFLSCITTEESDITNINYIIELNEQKS</sequence>
<evidence type="ECO:0000313" key="2">
    <source>
        <dbReference type="Proteomes" id="UP000247973"/>
    </source>
</evidence>
<dbReference type="Proteomes" id="UP000247973">
    <property type="component" value="Unassembled WGS sequence"/>
</dbReference>
<dbReference type="OrthoDB" id="997158at2"/>
<dbReference type="RefSeq" id="WP_146212681.1">
    <property type="nucleotide sequence ID" value="NZ_QICL01000001.1"/>
</dbReference>
<dbReference type="AlphaFoldDB" id="A0A2V3PUD8"/>
<dbReference type="EMBL" id="QICL01000001">
    <property type="protein sequence ID" value="PXV69243.1"/>
    <property type="molecule type" value="Genomic_DNA"/>
</dbReference>
<gene>
    <name evidence="1" type="ORF">CLV62_101512</name>
</gene>
<organism evidence="1 2">
    <name type="scientific">Dysgonomonas alginatilytica</name>
    <dbReference type="NCBI Taxonomy" id="1605892"/>
    <lineage>
        <taxon>Bacteria</taxon>
        <taxon>Pseudomonadati</taxon>
        <taxon>Bacteroidota</taxon>
        <taxon>Bacteroidia</taxon>
        <taxon>Bacteroidales</taxon>
        <taxon>Dysgonomonadaceae</taxon>
        <taxon>Dysgonomonas</taxon>
    </lineage>
</organism>
<accession>A0A2V3PUD8</accession>
<comment type="caution">
    <text evidence="1">The sequence shown here is derived from an EMBL/GenBank/DDBJ whole genome shotgun (WGS) entry which is preliminary data.</text>
</comment>
<reference evidence="1 2" key="1">
    <citation type="submission" date="2018-03" db="EMBL/GenBank/DDBJ databases">
        <title>Genomic Encyclopedia of Archaeal and Bacterial Type Strains, Phase II (KMG-II): from individual species to whole genera.</title>
        <authorList>
            <person name="Goeker M."/>
        </authorList>
    </citation>
    <scope>NUCLEOTIDE SEQUENCE [LARGE SCALE GENOMIC DNA]</scope>
    <source>
        <strain evidence="1 2">DSM 100214</strain>
    </source>
</reference>